<dbReference type="GO" id="GO:0022857">
    <property type="term" value="F:transmembrane transporter activity"/>
    <property type="evidence" value="ECO:0007669"/>
    <property type="project" value="InterPro"/>
</dbReference>
<dbReference type="Gene3D" id="3.40.190.100">
    <property type="entry name" value="Glycine betaine-binding periplasmic protein, domain 2"/>
    <property type="match status" value="1"/>
</dbReference>
<protein>
    <submittedName>
        <fullName evidence="3">Glycine betaine transporter periplasmic subunit</fullName>
    </submittedName>
</protein>
<dbReference type="RefSeq" id="WP_081945916.1">
    <property type="nucleotide sequence ID" value="NZ_CP107618.1"/>
</dbReference>
<feature type="chain" id="PRO_5006062193" evidence="1">
    <location>
        <begin position="24"/>
        <end position="322"/>
    </location>
</feature>
<feature type="domain" description="ABC-type glycine betaine transport system substrate-binding" evidence="2">
    <location>
        <begin position="27"/>
        <end position="298"/>
    </location>
</feature>
<gene>
    <name evidence="3" type="ORF">THS5294_02961</name>
</gene>
<dbReference type="Proteomes" id="UP000051298">
    <property type="component" value="Unassembled WGS sequence"/>
</dbReference>
<proteinExistence type="predicted"/>
<dbReference type="GO" id="GO:0043190">
    <property type="term" value="C:ATP-binding cassette (ABC) transporter complex"/>
    <property type="evidence" value="ECO:0007669"/>
    <property type="project" value="InterPro"/>
</dbReference>
<accession>A0A0P1F2B7</accession>
<evidence type="ECO:0000256" key="1">
    <source>
        <dbReference type="SAM" id="SignalP"/>
    </source>
</evidence>
<dbReference type="STRING" id="266809.PM03_00210"/>
<reference evidence="3 4" key="1">
    <citation type="submission" date="2015-09" db="EMBL/GenBank/DDBJ databases">
        <authorList>
            <consortium name="Swine Surveillance"/>
        </authorList>
    </citation>
    <scope>NUCLEOTIDE SEQUENCE [LARGE SCALE GENOMIC DNA]</scope>
    <source>
        <strain evidence="3 4">CECT 5294</strain>
    </source>
</reference>
<sequence>MHLRTIAAATLTAGALSTTAAFADCGEVSITEMDWASAAVVTSVASFLIQQGYGCDVTVVPTTTVPAMASVAETGQPDILTELWTSYTEVYDDLIAEGKLTEMSKVLSDGGVEAWWVPAYLVEEHPELATLEGIRANPELVGGMFHDCVTGWGCDVTNFNNLKAAGLVDAGIERFKHGSGETLAAALAAAYEAREPWFGYYWAPTSVLGKYPMVQVEFPPYDAEIHTCNGLEDCATPGLSAYPRANVVTAATTAFAEREPAVAEFLTKMSFTNAQMGAVLAAQEADSLSNEEAAVLFLTTYPEVWSAWLNDEAKAKLAALIK</sequence>
<dbReference type="eggNOG" id="COG2113">
    <property type="taxonomic scope" value="Bacteria"/>
</dbReference>
<evidence type="ECO:0000313" key="4">
    <source>
        <dbReference type="Proteomes" id="UP000051298"/>
    </source>
</evidence>
<dbReference type="InterPro" id="IPR007210">
    <property type="entry name" value="ABC_Gly_betaine_transp_sub-bd"/>
</dbReference>
<dbReference type="AlphaFoldDB" id="A0A0P1F2B7"/>
<feature type="signal peptide" evidence="1">
    <location>
        <begin position="1"/>
        <end position="23"/>
    </location>
</feature>
<dbReference type="SUPFAM" id="SSF53850">
    <property type="entry name" value="Periplasmic binding protein-like II"/>
    <property type="match status" value="1"/>
</dbReference>
<keyword evidence="1" id="KW-0732">Signal</keyword>
<name>A0A0P1F2B7_9RHOB</name>
<dbReference type="Pfam" id="PF04069">
    <property type="entry name" value="OpuAC"/>
    <property type="match status" value="1"/>
</dbReference>
<organism evidence="3 4">
    <name type="scientific">Thalassobacter stenotrophicus</name>
    <dbReference type="NCBI Taxonomy" id="266809"/>
    <lineage>
        <taxon>Bacteria</taxon>
        <taxon>Pseudomonadati</taxon>
        <taxon>Pseudomonadota</taxon>
        <taxon>Alphaproteobacteria</taxon>
        <taxon>Rhodobacterales</taxon>
        <taxon>Roseobacteraceae</taxon>
        <taxon>Thalassobacter</taxon>
    </lineage>
</organism>
<evidence type="ECO:0000313" key="3">
    <source>
        <dbReference type="EMBL" id="CUH61649.1"/>
    </source>
</evidence>
<dbReference type="Gene3D" id="3.10.105.10">
    <property type="entry name" value="Dipeptide-binding Protein, Domain 3"/>
    <property type="match status" value="1"/>
</dbReference>
<evidence type="ECO:0000259" key="2">
    <source>
        <dbReference type="Pfam" id="PF04069"/>
    </source>
</evidence>
<dbReference type="EMBL" id="CYRX01000033">
    <property type="protein sequence ID" value="CUH61649.1"/>
    <property type="molecule type" value="Genomic_DNA"/>
</dbReference>